<dbReference type="InterPro" id="IPR011711">
    <property type="entry name" value="GntR_C"/>
</dbReference>
<keyword evidence="1" id="KW-0805">Transcription regulation</keyword>
<dbReference type="InterPro" id="IPR008920">
    <property type="entry name" value="TF_FadR/GntR_C"/>
</dbReference>
<evidence type="ECO:0000256" key="3">
    <source>
        <dbReference type="ARBA" id="ARBA00023163"/>
    </source>
</evidence>
<evidence type="ECO:0000313" key="5">
    <source>
        <dbReference type="EMBL" id="ORC30282.1"/>
    </source>
</evidence>
<reference evidence="5 6" key="1">
    <citation type="submission" date="2017-03" db="EMBL/GenBank/DDBJ databases">
        <title>Draft Genome sequence of Marispirochaeta sp. strain JC444.</title>
        <authorList>
            <person name="Shivani Y."/>
            <person name="Subhash Y."/>
            <person name="Sasikala C."/>
            <person name="Ramana C."/>
        </authorList>
    </citation>
    <scope>NUCLEOTIDE SEQUENCE [LARGE SCALE GENOMIC DNA]</scope>
    <source>
        <strain evidence="5 6">JC444</strain>
    </source>
</reference>
<evidence type="ECO:0000313" key="6">
    <source>
        <dbReference type="Proteomes" id="UP000192343"/>
    </source>
</evidence>
<accession>A0A1Y1RT72</accession>
<keyword evidence="2" id="KW-0238">DNA-binding</keyword>
<gene>
    <name evidence="5" type="ORF">B4O97_18335</name>
</gene>
<dbReference type="PANTHER" id="PTHR43537">
    <property type="entry name" value="TRANSCRIPTIONAL REGULATOR, GNTR FAMILY"/>
    <property type="match status" value="1"/>
</dbReference>
<protein>
    <recommendedName>
        <fullName evidence="4">HTH gntR-type domain-containing protein</fullName>
    </recommendedName>
</protein>
<dbReference type="EMBL" id="MWQY01000033">
    <property type="protein sequence ID" value="ORC30282.1"/>
    <property type="molecule type" value="Genomic_DNA"/>
</dbReference>
<evidence type="ECO:0000259" key="4">
    <source>
        <dbReference type="PROSITE" id="PS50949"/>
    </source>
</evidence>
<dbReference type="PROSITE" id="PS50949">
    <property type="entry name" value="HTH_GNTR"/>
    <property type="match status" value="1"/>
</dbReference>
<comment type="caution">
    <text evidence="5">The sequence shown here is derived from an EMBL/GenBank/DDBJ whole genome shotgun (WGS) entry which is preliminary data.</text>
</comment>
<dbReference type="Pfam" id="PF00392">
    <property type="entry name" value="GntR"/>
    <property type="match status" value="1"/>
</dbReference>
<organism evidence="5 6">
    <name type="scientific">Marispirochaeta aestuarii</name>
    <dbReference type="NCBI Taxonomy" id="1963862"/>
    <lineage>
        <taxon>Bacteria</taxon>
        <taxon>Pseudomonadati</taxon>
        <taxon>Spirochaetota</taxon>
        <taxon>Spirochaetia</taxon>
        <taxon>Spirochaetales</taxon>
        <taxon>Spirochaetaceae</taxon>
        <taxon>Marispirochaeta</taxon>
    </lineage>
</organism>
<evidence type="ECO:0000256" key="1">
    <source>
        <dbReference type="ARBA" id="ARBA00023015"/>
    </source>
</evidence>
<keyword evidence="3" id="KW-0804">Transcription</keyword>
<dbReference type="PANTHER" id="PTHR43537:SF24">
    <property type="entry name" value="GLUCONATE OPERON TRANSCRIPTIONAL REPRESSOR"/>
    <property type="match status" value="1"/>
</dbReference>
<dbReference type="GO" id="GO:0003677">
    <property type="term" value="F:DNA binding"/>
    <property type="evidence" value="ECO:0007669"/>
    <property type="project" value="UniProtKB-KW"/>
</dbReference>
<dbReference type="AlphaFoldDB" id="A0A1Y1RT72"/>
<dbReference type="Proteomes" id="UP000192343">
    <property type="component" value="Unassembled WGS sequence"/>
</dbReference>
<dbReference type="InterPro" id="IPR036390">
    <property type="entry name" value="WH_DNA-bd_sf"/>
</dbReference>
<feature type="domain" description="HTH gntR-type" evidence="4">
    <location>
        <begin position="16"/>
        <end position="83"/>
    </location>
</feature>
<dbReference type="SUPFAM" id="SSF48008">
    <property type="entry name" value="GntR ligand-binding domain-like"/>
    <property type="match status" value="1"/>
</dbReference>
<keyword evidence="6" id="KW-1185">Reference proteome</keyword>
<dbReference type="SMART" id="SM00345">
    <property type="entry name" value="HTH_GNTR"/>
    <property type="match status" value="1"/>
</dbReference>
<dbReference type="Gene3D" id="1.10.10.10">
    <property type="entry name" value="Winged helix-like DNA-binding domain superfamily/Winged helix DNA-binding domain"/>
    <property type="match status" value="1"/>
</dbReference>
<evidence type="ECO:0000256" key="2">
    <source>
        <dbReference type="ARBA" id="ARBA00023125"/>
    </source>
</evidence>
<dbReference type="SMART" id="SM00895">
    <property type="entry name" value="FCD"/>
    <property type="match status" value="1"/>
</dbReference>
<dbReference type="InterPro" id="IPR000524">
    <property type="entry name" value="Tscrpt_reg_HTH_GntR"/>
</dbReference>
<dbReference type="STRING" id="1963862.B4O97_18335"/>
<dbReference type="InterPro" id="IPR036388">
    <property type="entry name" value="WH-like_DNA-bd_sf"/>
</dbReference>
<dbReference type="Gene3D" id="1.20.120.530">
    <property type="entry name" value="GntR ligand-binding domain-like"/>
    <property type="match status" value="1"/>
</dbReference>
<dbReference type="GO" id="GO:0003700">
    <property type="term" value="F:DNA-binding transcription factor activity"/>
    <property type="evidence" value="ECO:0007669"/>
    <property type="project" value="InterPro"/>
</dbReference>
<proteinExistence type="predicted"/>
<dbReference type="Pfam" id="PF07729">
    <property type="entry name" value="FCD"/>
    <property type="match status" value="1"/>
</dbReference>
<dbReference type="SUPFAM" id="SSF46785">
    <property type="entry name" value="Winged helix' DNA-binding domain"/>
    <property type="match status" value="1"/>
</dbReference>
<sequence length="230" mass="26502">MKYGRDMETRDLERPKTKEEIVYEQLKELILQGGIPLNTFLSQRTLAGKVDAAVITVRAALRQLESDGLVENVPHWGVRVPEETPATVQDRYRLRRLFELEAAREIVRNREQIDSSDLLKIAAQCDGIDLDPEGDLHEFGDLHYRLHMEIVDLAGSPLMSRMYERINLKKLFFWNALRTWKNSSTRHIGDHGALVEALFSSPEDEVVTLLEQHINRGLENELKMLKSQNT</sequence>
<name>A0A1Y1RT72_9SPIO</name>